<reference evidence="2 3" key="1">
    <citation type="submission" date="2024-08" db="EMBL/GenBank/DDBJ databases">
        <authorList>
            <person name="Cucini C."/>
            <person name="Frati F."/>
        </authorList>
    </citation>
    <scope>NUCLEOTIDE SEQUENCE [LARGE SCALE GENOMIC DNA]</scope>
</reference>
<dbReference type="CDD" id="cd02908">
    <property type="entry name" value="Macro_OAADPr_deacetylase"/>
    <property type="match status" value="1"/>
</dbReference>
<dbReference type="InterPro" id="IPR043472">
    <property type="entry name" value="Macro_dom-like"/>
</dbReference>
<name>A0ABP1PPQ6_9HEXA</name>
<dbReference type="Pfam" id="PF01661">
    <property type="entry name" value="Macro"/>
    <property type="match status" value="1"/>
</dbReference>
<keyword evidence="3" id="KW-1185">Reference proteome</keyword>
<dbReference type="EMBL" id="CAXLJM020000007">
    <property type="protein sequence ID" value="CAL8072805.1"/>
    <property type="molecule type" value="Genomic_DNA"/>
</dbReference>
<feature type="domain" description="Macro" evidence="1">
    <location>
        <begin position="105"/>
        <end position="280"/>
    </location>
</feature>
<gene>
    <name evidence="2" type="ORF">ODALV1_LOCUS2338</name>
</gene>
<organism evidence="2 3">
    <name type="scientific">Orchesella dallaii</name>
    <dbReference type="NCBI Taxonomy" id="48710"/>
    <lineage>
        <taxon>Eukaryota</taxon>
        <taxon>Metazoa</taxon>
        <taxon>Ecdysozoa</taxon>
        <taxon>Arthropoda</taxon>
        <taxon>Hexapoda</taxon>
        <taxon>Collembola</taxon>
        <taxon>Entomobryomorpha</taxon>
        <taxon>Entomobryoidea</taxon>
        <taxon>Orchesellidae</taxon>
        <taxon>Orchesellinae</taxon>
        <taxon>Orchesella</taxon>
    </lineage>
</organism>
<evidence type="ECO:0000313" key="2">
    <source>
        <dbReference type="EMBL" id="CAL8072805.1"/>
    </source>
</evidence>
<dbReference type="Gene3D" id="3.40.220.10">
    <property type="entry name" value="Leucine Aminopeptidase, subunit E, domain 1"/>
    <property type="match status" value="1"/>
</dbReference>
<dbReference type="SMART" id="SM00506">
    <property type="entry name" value="A1pp"/>
    <property type="match status" value="1"/>
</dbReference>
<accession>A0ABP1PPQ6</accession>
<dbReference type="PANTHER" id="PTHR11106">
    <property type="entry name" value="GANGLIOSIDE INDUCED DIFFERENTIATION ASSOCIATED PROTEIN 2-RELATED"/>
    <property type="match status" value="1"/>
</dbReference>
<comment type="caution">
    <text evidence="2">The sequence shown here is derived from an EMBL/GenBank/DDBJ whole genome shotgun (WGS) entry which is preliminary data.</text>
</comment>
<dbReference type="PANTHER" id="PTHR11106:SF27">
    <property type="entry name" value="MACRO DOMAIN-CONTAINING PROTEIN"/>
    <property type="match status" value="1"/>
</dbReference>
<dbReference type="NCBIfam" id="NF001664">
    <property type="entry name" value="PRK00431.1-6"/>
    <property type="match status" value="1"/>
</dbReference>
<dbReference type="SUPFAM" id="SSF52949">
    <property type="entry name" value="Macro domain-like"/>
    <property type="match status" value="1"/>
</dbReference>
<sequence>MSTLLGRFLCHRSSRVVYLFNNIQEEAFISKSLCYQYHRTASKMASPKTRLSDSVQAAKEKYLSMTLDNKRSLYKCGDSFVTLEKIPNWIDYFKKANVKVSDDNEGKLSTDEGINSKVSLWQGDITTLEIDAIVNAANSSLLGGGGVDGAIHRAAGSNLLNECEELRGCPTGQAKITGGYRLPSKHVIHTVGPQGEKPEALRSCYVNSLNLMLENNLRSVAFPCIATGIYGYPRDRAANVALKNVREFLEQNPEKVDRVIFTVFLEEDKQVYEELMQKYFPIE</sequence>
<evidence type="ECO:0000259" key="1">
    <source>
        <dbReference type="PROSITE" id="PS51154"/>
    </source>
</evidence>
<protein>
    <recommendedName>
        <fullName evidence="1">Macro domain-containing protein</fullName>
    </recommendedName>
</protein>
<dbReference type="InterPro" id="IPR002589">
    <property type="entry name" value="Macro_dom"/>
</dbReference>
<evidence type="ECO:0000313" key="3">
    <source>
        <dbReference type="Proteomes" id="UP001642540"/>
    </source>
</evidence>
<dbReference type="Proteomes" id="UP001642540">
    <property type="component" value="Unassembled WGS sequence"/>
</dbReference>
<proteinExistence type="predicted"/>
<dbReference type="PROSITE" id="PS51154">
    <property type="entry name" value="MACRO"/>
    <property type="match status" value="1"/>
</dbReference>